<dbReference type="SMART" id="SM00304">
    <property type="entry name" value="HAMP"/>
    <property type="match status" value="1"/>
</dbReference>
<dbReference type="Pfam" id="PF06580">
    <property type="entry name" value="His_kinase"/>
    <property type="match status" value="1"/>
</dbReference>
<dbReference type="InterPro" id="IPR003660">
    <property type="entry name" value="HAMP_dom"/>
</dbReference>
<dbReference type="Proteomes" id="UP000245202">
    <property type="component" value="Unassembled WGS sequence"/>
</dbReference>
<evidence type="ECO:0000256" key="4">
    <source>
        <dbReference type="ARBA" id="ARBA00022679"/>
    </source>
</evidence>
<reference evidence="8 9" key="1">
    <citation type="submission" date="2017-08" db="EMBL/GenBank/DDBJ databases">
        <title>Substantial Increase in Enzyme Production by Combined Drug-Resistance Mutations in Paenibacillus agaridevorans.</title>
        <authorList>
            <person name="Tanaka Y."/>
            <person name="Funane K."/>
            <person name="Hosaka T."/>
            <person name="Shiwa Y."/>
            <person name="Fujita N."/>
            <person name="Miyazaki T."/>
            <person name="Yoshikawa H."/>
            <person name="Murakami K."/>
            <person name="Kasahara K."/>
            <person name="Inaoka T."/>
            <person name="Hiraga Y."/>
            <person name="Ochi K."/>
        </authorList>
    </citation>
    <scope>NUCLEOTIDE SEQUENCE [LARGE SCALE GENOMIC DNA]</scope>
    <source>
        <strain evidence="8 9">T-3040</strain>
    </source>
</reference>
<sequence>MPDFLKSLTIYPKLVLSFLLVIVPIYISSLMMNRSGQDIVQTQISDSMASRVHFYTVSLETELARLTRLKWEYLNDDDLLSLANTPERLDDFERTQAILSIKNKLYLLKSSSPFVENVTLYIPALNRSINANNFDYQITEGELEAITDSERMRSALFGIQGRLLMSGAYPDSVYADRAPVLAMEIELSRAEIVRTLSSMSEGGQGGVAWIDASGRWQVSTNTDSELLELLADGLGSYEGNEWPQRGQLQMVSGGVAYFTAHEYSPALGATLAVFTPAKTVMQPLSEHRNWIGIVSVIALLLVIVFSYWIHQLIHKPIKRLIGSFRKVEKGDLGVRVYHVNRDEFHYVYNQFNAMLGQIQSLIHEVYEQRIRSQQSELKQLQSQINPHFFYNSFFILQGLVQMREHDLADKMFHHLGSYFQFITRSGAENVTLASEMKHARAYVEIQKIRFSDTVLVELEDVPIAWESVMVPRLIVQPLIENAYQYGLENKQADGLLTLRFREVEGNRLMIEVDDNGEELGDSRLEEMRKAIAAADRAMETTGLLNVHRRLQLKFGEDCGLQVSRSELGGFQARLTIRREEGEE</sequence>
<dbReference type="RefSeq" id="WP_087568268.1">
    <property type="nucleotide sequence ID" value="NZ_BDQX01000423.1"/>
</dbReference>
<evidence type="ECO:0000313" key="8">
    <source>
        <dbReference type="EMBL" id="GBG11614.1"/>
    </source>
</evidence>
<keyword evidence="8" id="KW-0418">Kinase</keyword>
<dbReference type="Gene3D" id="3.30.565.10">
    <property type="entry name" value="Histidine kinase-like ATPase, C-terminal domain"/>
    <property type="match status" value="1"/>
</dbReference>
<dbReference type="EMBL" id="BDQX01000423">
    <property type="protein sequence ID" value="GBG11614.1"/>
    <property type="molecule type" value="Genomic_DNA"/>
</dbReference>
<dbReference type="PROSITE" id="PS50885">
    <property type="entry name" value="HAMP"/>
    <property type="match status" value="1"/>
</dbReference>
<evidence type="ECO:0000256" key="5">
    <source>
        <dbReference type="ARBA" id="ARBA00023136"/>
    </source>
</evidence>
<dbReference type="InterPro" id="IPR036890">
    <property type="entry name" value="HATPase_C_sf"/>
</dbReference>
<proteinExistence type="predicted"/>
<accession>A0A2R5F5M3</accession>
<dbReference type="Gene3D" id="6.10.340.10">
    <property type="match status" value="1"/>
</dbReference>
<keyword evidence="6" id="KW-1133">Transmembrane helix</keyword>
<dbReference type="GO" id="GO:0000155">
    <property type="term" value="F:phosphorelay sensor kinase activity"/>
    <property type="evidence" value="ECO:0007669"/>
    <property type="project" value="InterPro"/>
</dbReference>
<name>A0A2R5F5M3_9BACL</name>
<protein>
    <submittedName>
        <fullName evidence="8">Sensor histidine kinase</fullName>
    </submittedName>
</protein>
<gene>
    <name evidence="8" type="ORF">PAT3040_06445</name>
</gene>
<organism evidence="8 9">
    <name type="scientific">Paenibacillus agaridevorans</name>
    <dbReference type="NCBI Taxonomy" id="171404"/>
    <lineage>
        <taxon>Bacteria</taxon>
        <taxon>Bacillati</taxon>
        <taxon>Bacillota</taxon>
        <taxon>Bacilli</taxon>
        <taxon>Bacillales</taxon>
        <taxon>Paenibacillaceae</taxon>
        <taxon>Paenibacillus</taxon>
    </lineage>
</organism>
<keyword evidence="5 6" id="KW-0472">Membrane</keyword>
<keyword evidence="6" id="KW-0812">Transmembrane</keyword>
<dbReference type="SUPFAM" id="SSF55874">
    <property type="entry name" value="ATPase domain of HSP90 chaperone/DNA topoisomerase II/histidine kinase"/>
    <property type="match status" value="1"/>
</dbReference>
<dbReference type="Pfam" id="PF00672">
    <property type="entry name" value="HAMP"/>
    <property type="match status" value="1"/>
</dbReference>
<dbReference type="AlphaFoldDB" id="A0A2R5F5M3"/>
<dbReference type="InterPro" id="IPR010559">
    <property type="entry name" value="Sig_transdc_His_kin_internal"/>
</dbReference>
<comment type="subcellular location">
    <subcellularLocation>
        <location evidence="1">Cell membrane</location>
        <topology evidence="1">Multi-pass membrane protein</topology>
    </subcellularLocation>
</comment>
<dbReference type="InterPro" id="IPR050640">
    <property type="entry name" value="Bact_2-comp_sensor_kinase"/>
</dbReference>
<dbReference type="SUPFAM" id="SSF158472">
    <property type="entry name" value="HAMP domain-like"/>
    <property type="match status" value="1"/>
</dbReference>
<dbReference type="PANTHER" id="PTHR34220:SF7">
    <property type="entry name" value="SENSOR HISTIDINE KINASE YPDA"/>
    <property type="match status" value="1"/>
</dbReference>
<evidence type="ECO:0000256" key="3">
    <source>
        <dbReference type="ARBA" id="ARBA00022553"/>
    </source>
</evidence>
<evidence type="ECO:0000313" key="9">
    <source>
        <dbReference type="Proteomes" id="UP000245202"/>
    </source>
</evidence>
<evidence type="ECO:0000256" key="2">
    <source>
        <dbReference type="ARBA" id="ARBA00022475"/>
    </source>
</evidence>
<feature type="domain" description="HAMP" evidence="7">
    <location>
        <begin position="311"/>
        <end position="363"/>
    </location>
</feature>
<dbReference type="PANTHER" id="PTHR34220">
    <property type="entry name" value="SENSOR HISTIDINE KINASE YPDA"/>
    <property type="match status" value="1"/>
</dbReference>
<feature type="transmembrane region" description="Helical" evidence="6">
    <location>
        <begin position="290"/>
        <end position="309"/>
    </location>
</feature>
<dbReference type="CDD" id="cd06225">
    <property type="entry name" value="HAMP"/>
    <property type="match status" value="1"/>
</dbReference>
<keyword evidence="4" id="KW-0808">Transferase</keyword>
<keyword evidence="2" id="KW-1003">Cell membrane</keyword>
<evidence type="ECO:0000256" key="6">
    <source>
        <dbReference type="SAM" id="Phobius"/>
    </source>
</evidence>
<keyword evidence="3" id="KW-0597">Phosphoprotein</keyword>
<feature type="transmembrane region" description="Helical" evidence="6">
    <location>
        <begin position="14"/>
        <end position="32"/>
    </location>
</feature>
<dbReference type="GO" id="GO:0005886">
    <property type="term" value="C:plasma membrane"/>
    <property type="evidence" value="ECO:0007669"/>
    <property type="project" value="UniProtKB-SubCell"/>
</dbReference>
<keyword evidence="9" id="KW-1185">Reference proteome</keyword>
<evidence type="ECO:0000256" key="1">
    <source>
        <dbReference type="ARBA" id="ARBA00004651"/>
    </source>
</evidence>
<comment type="caution">
    <text evidence="8">The sequence shown here is derived from an EMBL/GenBank/DDBJ whole genome shotgun (WGS) entry which is preliminary data.</text>
</comment>
<evidence type="ECO:0000259" key="7">
    <source>
        <dbReference type="PROSITE" id="PS50885"/>
    </source>
</evidence>